<reference evidence="2 3" key="1">
    <citation type="submission" date="2024-09" db="EMBL/GenBank/DDBJ databases">
        <authorList>
            <person name="Sun Q."/>
            <person name="Mori K."/>
        </authorList>
    </citation>
    <scope>NUCLEOTIDE SEQUENCE [LARGE SCALE GENOMIC DNA]</scope>
    <source>
        <strain evidence="2 3">CGMCC 1.15906</strain>
    </source>
</reference>
<evidence type="ECO:0000256" key="1">
    <source>
        <dbReference type="SAM" id="MobiDB-lite"/>
    </source>
</evidence>
<protein>
    <recommendedName>
        <fullName evidence="4">DUF2188 domain-containing protein</fullName>
    </recommendedName>
</protein>
<feature type="region of interest" description="Disordered" evidence="1">
    <location>
        <begin position="81"/>
        <end position="109"/>
    </location>
</feature>
<organism evidence="2 3">
    <name type="scientific">Kribbella deserti</name>
    <dbReference type="NCBI Taxonomy" id="1926257"/>
    <lineage>
        <taxon>Bacteria</taxon>
        <taxon>Bacillati</taxon>
        <taxon>Actinomycetota</taxon>
        <taxon>Actinomycetes</taxon>
        <taxon>Propionibacteriales</taxon>
        <taxon>Kribbellaceae</taxon>
        <taxon>Kribbella</taxon>
    </lineage>
</organism>
<proteinExistence type="predicted"/>
<sequence length="109" mass="11825">MDDIETYYEAGVWKCRRAQAAEPFATGADKDEILALGATVARWCGVDHLVVNADGVLIEQNSYRNMGQPPVDPLIDPLHARAAKRRHTSASAHQGARLSSAAGKPTSRR</sequence>
<gene>
    <name evidence="2" type="ORF">ACFFGN_04495</name>
</gene>
<dbReference type="RefSeq" id="WP_380044010.1">
    <property type="nucleotide sequence ID" value="NZ_JBHLTC010000005.1"/>
</dbReference>
<accession>A0ABV6QFA1</accession>
<evidence type="ECO:0000313" key="3">
    <source>
        <dbReference type="Proteomes" id="UP001589890"/>
    </source>
</evidence>
<comment type="caution">
    <text evidence="2">The sequence shown here is derived from an EMBL/GenBank/DDBJ whole genome shotgun (WGS) entry which is preliminary data.</text>
</comment>
<evidence type="ECO:0008006" key="4">
    <source>
        <dbReference type="Google" id="ProtNLM"/>
    </source>
</evidence>
<dbReference type="Proteomes" id="UP001589890">
    <property type="component" value="Unassembled WGS sequence"/>
</dbReference>
<keyword evidence="3" id="KW-1185">Reference proteome</keyword>
<name>A0ABV6QFA1_9ACTN</name>
<evidence type="ECO:0000313" key="2">
    <source>
        <dbReference type="EMBL" id="MFC0623308.1"/>
    </source>
</evidence>
<dbReference type="EMBL" id="JBHLTC010000005">
    <property type="protein sequence ID" value="MFC0623308.1"/>
    <property type="molecule type" value="Genomic_DNA"/>
</dbReference>